<dbReference type="Pfam" id="PF05044">
    <property type="entry name" value="HPD"/>
    <property type="match status" value="1"/>
</dbReference>
<keyword evidence="6" id="KW-0238">DNA-binding</keyword>
<feature type="transmembrane region" description="Helical" evidence="14">
    <location>
        <begin position="646"/>
        <end position="669"/>
    </location>
</feature>
<evidence type="ECO:0000259" key="15">
    <source>
        <dbReference type="PROSITE" id="PS51818"/>
    </source>
</evidence>
<feature type="region of interest" description="Disordered" evidence="13">
    <location>
        <begin position="123"/>
        <end position="142"/>
    </location>
</feature>
<dbReference type="Gene3D" id="1.10.10.500">
    <property type="entry name" value="Homeo-prospero domain"/>
    <property type="match status" value="1"/>
</dbReference>
<dbReference type="GO" id="GO:0048468">
    <property type="term" value="P:cell development"/>
    <property type="evidence" value="ECO:0007669"/>
    <property type="project" value="UniProtKB-ARBA"/>
</dbReference>
<sequence>MLPQVMDSPTDLFDDSSPQIRTFTPGLSSADLPGVHTTPGFRPPGFPLIHHLLQPGGGPRRTLAANQNEVTATQMEQEEGMMEGEDELTEVKRKCNDTVLMAEWSQDVMKVKRMKLECRQKDKELEDGGKRREGRRREREELKEQLEEARERLQALQEKVWRAFGEKAEKEEKKRKRLRCDGDGDEGMVEDEEDVTGEMFDEEDIDGAEMEKESFSLLSVSHFDNFHKRKDELQKDRERRIERGREGDMEGIMEGSRLWLECGGLTRGDWDGGAEDEHEEGGQKFAQALKLELGSAVARVIDRVLRLYTEMMDHSSPPAAISFHPSDQAHDGGKERDGWMGLLTRGRVEEPMKEKEDRDREQQLKKLVTPGPDLAMPLAVHRGIKATTFDPSFDLLGFRFNRCVTSQMIKWFSNFREFFYIQMERFARQAVRDALTRDGAARMGRENQLRVGRDTELYRILNMHYNKSNVYQVPERFIEVSEVALREFYSAIWTGRDSDPCWKKGIYKIICKLDSPLPDAFRMPGCPWSLLIVAALTLVPVQKRAAGWMMAVSVLLVLELSLYACCFVCGIVAAASLTIVQVRFTEKPRFYRGFHRGGTRSLPGKLTSLLRGGNFGGLCMLYGSVSYNTTGNVIGVQTSTSASLCYFVSAISIMVAVVCFSLTVYWVYAFCMEGEMRRERLWLNVMVFVSGIFLFFLLITGCMLKIGRDSLCDSIRATVTGVKSCDEVQSKNWVSPIQGTRIYSNLHKSETAVWVNFFFWIIIGALVIVQRRQSSGAKLVPTPAGSLFGEPGATAAETEPFFNRPPRPQCAGMRKATGEQTLENSDTGQEAESQKKARRLEINLTLESMEMSSSQCDSVVVSVESLLGDAKRMQQQCRERSEQLSMAATQLRVESAALKEQCEATQLDMARIRRQLDELLDTKAAFEARERQARKLSKQL</sequence>
<evidence type="ECO:0000256" key="5">
    <source>
        <dbReference type="ARBA" id="ARBA00023015"/>
    </source>
</evidence>
<evidence type="ECO:0000256" key="8">
    <source>
        <dbReference type="ARBA" id="ARBA00023155"/>
    </source>
</evidence>
<keyword evidence="4 14" id="KW-1133">Transmembrane helix</keyword>
<evidence type="ECO:0000256" key="10">
    <source>
        <dbReference type="ARBA" id="ARBA00023242"/>
    </source>
</evidence>
<keyword evidence="7 14" id="KW-0472">Membrane</keyword>
<feature type="transmembrane region" description="Helical" evidence="14">
    <location>
        <begin position="751"/>
        <end position="769"/>
    </location>
</feature>
<feature type="compositionally biased region" description="Polar residues" evidence="13">
    <location>
        <begin position="818"/>
        <end position="831"/>
    </location>
</feature>
<dbReference type="EMBL" id="NHOQ01001086">
    <property type="protein sequence ID" value="PWA27105.1"/>
    <property type="molecule type" value="Genomic_DNA"/>
</dbReference>
<accession>A0A315VU43</accession>
<dbReference type="Proteomes" id="UP000250572">
    <property type="component" value="Unassembled WGS sequence"/>
</dbReference>
<keyword evidence="17" id="KW-1185">Reference proteome</keyword>
<keyword evidence="9" id="KW-0804">Transcription</keyword>
<feature type="coiled-coil region" evidence="12">
    <location>
        <begin position="895"/>
        <end position="929"/>
    </location>
</feature>
<evidence type="ECO:0000256" key="1">
    <source>
        <dbReference type="ARBA" id="ARBA00004123"/>
    </source>
</evidence>
<feature type="region of interest" description="Disordered" evidence="13">
    <location>
        <begin position="811"/>
        <end position="835"/>
    </location>
</feature>
<dbReference type="Pfam" id="PF26158">
    <property type="entry name" value="Claudin_TMEM179-179B"/>
    <property type="match status" value="1"/>
</dbReference>
<dbReference type="STRING" id="33528.ENSGAFP00000022392"/>
<name>A0A315VU43_GAMAF</name>
<dbReference type="InterPro" id="IPR009057">
    <property type="entry name" value="Homeodomain-like_sf"/>
</dbReference>
<reference evidence="16 17" key="1">
    <citation type="journal article" date="2018" name="G3 (Bethesda)">
        <title>A High-Quality Reference Genome for the Invasive Mosquitofish Gambusia affinis Using a Chicago Library.</title>
        <authorList>
            <person name="Hoffberg S.L."/>
            <person name="Troendle N.J."/>
            <person name="Glenn T.C."/>
            <person name="Mahmud O."/>
            <person name="Louha S."/>
            <person name="Chalopin D."/>
            <person name="Bennetzen J.L."/>
            <person name="Mauricio R."/>
        </authorList>
    </citation>
    <scope>NUCLEOTIDE SEQUENCE [LARGE SCALE GENOMIC DNA]</scope>
    <source>
        <strain evidence="16">NE01/NJP1002.9</strain>
        <tissue evidence="16">Muscle</tissue>
    </source>
</reference>
<evidence type="ECO:0000256" key="2">
    <source>
        <dbReference type="ARBA" id="ARBA00004141"/>
    </source>
</evidence>
<dbReference type="InterPro" id="IPR039350">
    <property type="entry name" value="Prospero_homeodomain"/>
</dbReference>
<dbReference type="InterPro" id="IPR037131">
    <property type="entry name" value="Homeo_prospero_dom_sf"/>
</dbReference>
<evidence type="ECO:0000256" key="13">
    <source>
        <dbReference type="SAM" id="MobiDB-lite"/>
    </source>
</evidence>
<feature type="compositionally biased region" description="Acidic residues" evidence="13">
    <location>
        <begin position="183"/>
        <end position="192"/>
    </location>
</feature>
<keyword evidence="12" id="KW-0175">Coiled coil</keyword>
<evidence type="ECO:0000256" key="3">
    <source>
        <dbReference type="ARBA" id="ARBA00022692"/>
    </source>
</evidence>
<evidence type="ECO:0000256" key="11">
    <source>
        <dbReference type="ARBA" id="ARBA00093776"/>
    </source>
</evidence>
<proteinExistence type="inferred from homology"/>
<comment type="similarity">
    <text evidence="11">Belongs to the TMEM179 family.</text>
</comment>
<dbReference type="AlphaFoldDB" id="A0A315VU43"/>
<evidence type="ECO:0000313" key="17">
    <source>
        <dbReference type="Proteomes" id="UP000250572"/>
    </source>
</evidence>
<dbReference type="PANTHER" id="PTHR12198">
    <property type="entry name" value="HOMEOBOX PROTEIN PROSPERO/PROX-1/CEH-26"/>
    <property type="match status" value="1"/>
</dbReference>
<dbReference type="InterPro" id="IPR023082">
    <property type="entry name" value="Homeo_prospero_dom"/>
</dbReference>
<comment type="subcellular location">
    <subcellularLocation>
        <location evidence="2">Membrane</location>
        <topology evidence="2">Multi-pass membrane protein</topology>
    </subcellularLocation>
    <subcellularLocation>
        <location evidence="1">Nucleus</location>
    </subcellularLocation>
</comment>
<dbReference type="PROSITE" id="PS51818">
    <property type="entry name" value="HOMEO_PROSPERO"/>
    <property type="match status" value="1"/>
</dbReference>
<comment type="caution">
    <text evidence="16">The sequence shown here is derived from an EMBL/GenBank/DDBJ whole genome shotgun (WGS) entry which is preliminary data.</text>
</comment>
<dbReference type="GO" id="GO:0005634">
    <property type="term" value="C:nucleus"/>
    <property type="evidence" value="ECO:0007669"/>
    <property type="project" value="UniProtKB-SubCell"/>
</dbReference>
<dbReference type="GO" id="GO:0000978">
    <property type="term" value="F:RNA polymerase II cis-regulatory region sequence-specific DNA binding"/>
    <property type="evidence" value="ECO:0007669"/>
    <property type="project" value="TreeGrafter"/>
</dbReference>
<evidence type="ECO:0000256" key="12">
    <source>
        <dbReference type="SAM" id="Coils"/>
    </source>
</evidence>
<evidence type="ECO:0000313" key="16">
    <source>
        <dbReference type="EMBL" id="PWA27105.1"/>
    </source>
</evidence>
<evidence type="ECO:0000256" key="9">
    <source>
        <dbReference type="ARBA" id="ARBA00023163"/>
    </source>
</evidence>
<keyword evidence="5" id="KW-0805">Transcription regulation</keyword>
<evidence type="ECO:0000256" key="4">
    <source>
        <dbReference type="ARBA" id="ARBA00022989"/>
    </source>
</evidence>
<keyword evidence="3 14" id="KW-0812">Transmembrane</keyword>
<protein>
    <recommendedName>
        <fullName evidence="15">Prospero domain-containing protein</fullName>
    </recommendedName>
</protein>
<gene>
    <name evidence="16" type="ORF">CCH79_00011638</name>
</gene>
<feature type="transmembrane region" description="Helical" evidence="14">
    <location>
        <begin position="553"/>
        <end position="580"/>
    </location>
</feature>
<evidence type="ECO:0000256" key="7">
    <source>
        <dbReference type="ARBA" id="ARBA00023136"/>
    </source>
</evidence>
<feature type="domain" description="Prospero" evidence="15">
    <location>
        <begin position="370"/>
        <end position="531"/>
    </location>
</feature>
<feature type="region of interest" description="Disordered" evidence="13">
    <location>
        <begin position="173"/>
        <end position="192"/>
    </location>
</feature>
<keyword evidence="8" id="KW-0371">Homeobox</keyword>
<keyword evidence="10" id="KW-0539">Nucleus</keyword>
<feature type="transmembrane region" description="Helical" evidence="14">
    <location>
        <begin position="681"/>
        <end position="706"/>
    </location>
</feature>
<dbReference type="SUPFAM" id="SSF46689">
    <property type="entry name" value="Homeodomain-like"/>
    <property type="match status" value="1"/>
</dbReference>
<organism evidence="16 17">
    <name type="scientific">Gambusia affinis</name>
    <name type="common">Western mosquitofish</name>
    <name type="synonym">Heterandria affinis</name>
    <dbReference type="NCBI Taxonomy" id="33528"/>
    <lineage>
        <taxon>Eukaryota</taxon>
        <taxon>Metazoa</taxon>
        <taxon>Chordata</taxon>
        <taxon>Craniata</taxon>
        <taxon>Vertebrata</taxon>
        <taxon>Euteleostomi</taxon>
        <taxon>Actinopterygii</taxon>
        <taxon>Neopterygii</taxon>
        <taxon>Teleostei</taxon>
        <taxon>Neoteleostei</taxon>
        <taxon>Acanthomorphata</taxon>
        <taxon>Ovalentaria</taxon>
        <taxon>Atherinomorphae</taxon>
        <taxon>Cyprinodontiformes</taxon>
        <taxon>Poeciliidae</taxon>
        <taxon>Poeciliinae</taxon>
        <taxon>Gambusia</taxon>
    </lineage>
</organism>
<dbReference type="InterPro" id="IPR059010">
    <property type="entry name" value="TMEM179-179B"/>
</dbReference>
<dbReference type="PANTHER" id="PTHR12198:SF11">
    <property type="entry name" value="PROSPERO HOMEOBOX 3"/>
    <property type="match status" value="1"/>
</dbReference>
<dbReference type="GO" id="GO:0000981">
    <property type="term" value="F:DNA-binding transcription factor activity, RNA polymerase II-specific"/>
    <property type="evidence" value="ECO:0007669"/>
    <property type="project" value="TreeGrafter"/>
</dbReference>
<evidence type="ECO:0000256" key="14">
    <source>
        <dbReference type="SAM" id="Phobius"/>
    </source>
</evidence>
<evidence type="ECO:0000256" key="6">
    <source>
        <dbReference type="ARBA" id="ARBA00023125"/>
    </source>
</evidence>
<dbReference type="GO" id="GO:0007399">
    <property type="term" value="P:nervous system development"/>
    <property type="evidence" value="ECO:0007669"/>
    <property type="project" value="UniProtKB-ARBA"/>
</dbReference>